<dbReference type="HOGENOM" id="CLU_3084382_0_0_4"/>
<evidence type="ECO:0000256" key="1">
    <source>
        <dbReference type="ARBA" id="ARBA00022649"/>
    </source>
</evidence>
<dbReference type="EMBL" id="AP012320">
    <property type="protein sequence ID" value="BAL95137.1"/>
    <property type="molecule type" value="Genomic_DNA"/>
</dbReference>
<dbReference type="InterPro" id="IPR014795">
    <property type="entry name" value="TacA_1-like"/>
</dbReference>
<dbReference type="Pfam" id="PF08681">
    <property type="entry name" value="TacA1"/>
    <property type="match status" value="1"/>
</dbReference>
<sequence>MNAEKSVGLTFRVTPKTKRLLVAAAEYEKRTLTNIVRGACGGVLPARGDSGS</sequence>
<protein>
    <submittedName>
        <fullName evidence="2">Uncharacterized protein</fullName>
    </submittedName>
</protein>
<proteinExistence type="predicted"/>
<dbReference type="KEGG" id="rge:RGE_17960"/>
<reference evidence="2 3" key="1">
    <citation type="journal article" date="2012" name="J. Bacteriol.">
        <title>Complete genome sequence of phototrophic betaproteobacterium Rubrivivax gelatinosus IL144.</title>
        <authorList>
            <person name="Nagashima S."/>
            <person name="Kamimura A."/>
            <person name="Shimizu T."/>
            <person name="Nakamura-isaki S."/>
            <person name="Aono E."/>
            <person name="Sakamoto K."/>
            <person name="Ichikawa N."/>
            <person name="Nakazawa H."/>
            <person name="Sekine M."/>
            <person name="Yamazaki S."/>
            <person name="Fujita N."/>
            <person name="Shimada K."/>
            <person name="Hanada S."/>
            <person name="Nagashima K.V.P."/>
        </authorList>
    </citation>
    <scope>NUCLEOTIDE SEQUENCE [LARGE SCALE GENOMIC DNA]</scope>
    <source>
        <strain evidence="3">NBRC 100245 / IL144</strain>
    </source>
</reference>
<evidence type="ECO:0000313" key="3">
    <source>
        <dbReference type="Proteomes" id="UP000007883"/>
    </source>
</evidence>
<name>I0HQ50_RUBGI</name>
<keyword evidence="3" id="KW-1185">Reference proteome</keyword>
<evidence type="ECO:0000313" key="2">
    <source>
        <dbReference type="EMBL" id="BAL95137.1"/>
    </source>
</evidence>
<dbReference type="Proteomes" id="UP000007883">
    <property type="component" value="Chromosome"/>
</dbReference>
<dbReference type="AlphaFoldDB" id="I0HQ50"/>
<dbReference type="STRING" id="983917.RGE_17960"/>
<keyword evidence="1" id="KW-1277">Toxin-antitoxin system</keyword>
<accession>I0HQ50</accession>
<gene>
    <name evidence="2" type="ordered locus">RGE_17960</name>
</gene>
<organism evidence="2 3">
    <name type="scientific">Rubrivivax gelatinosus (strain NBRC 100245 / IL144)</name>
    <dbReference type="NCBI Taxonomy" id="983917"/>
    <lineage>
        <taxon>Bacteria</taxon>
        <taxon>Pseudomonadati</taxon>
        <taxon>Pseudomonadota</taxon>
        <taxon>Betaproteobacteria</taxon>
        <taxon>Burkholderiales</taxon>
        <taxon>Sphaerotilaceae</taxon>
        <taxon>Rubrivivax</taxon>
    </lineage>
</organism>